<evidence type="ECO:0000256" key="10">
    <source>
        <dbReference type="ARBA" id="ARBA00022679"/>
    </source>
</evidence>
<keyword evidence="9" id="KW-0444">Lipid biosynthesis</keyword>
<dbReference type="EMBL" id="LRPM01000086">
    <property type="protein sequence ID" value="KWZ76441.1"/>
    <property type="molecule type" value="Genomic_DNA"/>
</dbReference>
<evidence type="ECO:0000256" key="4">
    <source>
        <dbReference type="ARBA" id="ARBA00005189"/>
    </source>
</evidence>
<evidence type="ECO:0000256" key="16">
    <source>
        <dbReference type="ARBA" id="ARBA00023209"/>
    </source>
</evidence>
<dbReference type="GO" id="GO:0005886">
    <property type="term" value="C:plasma membrane"/>
    <property type="evidence" value="ECO:0007669"/>
    <property type="project" value="UniProtKB-SubCell"/>
</dbReference>
<evidence type="ECO:0000256" key="18">
    <source>
        <dbReference type="RuleBase" id="RU003938"/>
    </source>
</evidence>
<evidence type="ECO:0000256" key="3">
    <source>
        <dbReference type="ARBA" id="ARBA00005119"/>
    </source>
</evidence>
<proteinExistence type="inferred from homology"/>
<evidence type="ECO:0000256" key="17">
    <source>
        <dbReference type="ARBA" id="ARBA00023264"/>
    </source>
</evidence>
<feature type="transmembrane region" description="Helical" evidence="19">
    <location>
        <begin position="77"/>
        <end position="95"/>
    </location>
</feature>
<evidence type="ECO:0000256" key="11">
    <source>
        <dbReference type="ARBA" id="ARBA00022692"/>
    </source>
</evidence>
<evidence type="ECO:0000256" key="19">
    <source>
        <dbReference type="SAM" id="Phobius"/>
    </source>
</evidence>
<keyword evidence="11 18" id="KW-0812">Transmembrane</keyword>
<dbReference type="AlphaFoldDB" id="A0A133KA73"/>
<keyword evidence="17" id="KW-1208">Phospholipid metabolism</keyword>
<evidence type="ECO:0000256" key="9">
    <source>
        <dbReference type="ARBA" id="ARBA00022516"/>
    </source>
</evidence>
<feature type="transmembrane region" description="Helical" evidence="19">
    <location>
        <begin position="168"/>
        <end position="186"/>
    </location>
</feature>
<evidence type="ECO:0000256" key="8">
    <source>
        <dbReference type="ARBA" id="ARBA00022475"/>
    </source>
</evidence>
<comment type="catalytic activity">
    <reaction evidence="1 18">
        <text>a 1,2-diacyl-sn-glycero-3-phosphate + CTP + H(+) = a CDP-1,2-diacyl-sn-glycerol + diphosphate</text>
        <dbReference type="Rhea" id="RHEA:16229"/>
        <dbReference type="ChEBI" id="CHEBI:15378"/>
        <dbReference type="ChEBI" id="CHEBI:33019"/>
        <dbReference type="ChEBI" id="CHEBI:37563"/>
        <dbReference type="ChEBI" id="CHEBI:58332"/>
        <dbReference type="ChEBI" id="CHEBI:58608"/>
        <dbReference type="EC" id="2.7.7.41"/>
    </reaction>
</comment>
<sequence length="258" mass="28871">MNLFNRAIGGAVILFLLVLITYLGRIPLAVGVMVFSFVGLHEIKEALARIDIKLPIKLLYLINTLIMLAAFVNNSDLYIISLVLSVLCMMIYIIFRPKYSLYDGFATSFVLLYVSFLMSHILRIKDINYVWLLYITAWGSDTFAYLVGSTMGRHKFESIKHISPNKTIEGSVGGIVGAIFLNVIFVREFGLGVKLYELVIFTIIAAILSQIGDLIASYIKRKTGVKDFGHIIPGHGGILDRFDSMLFIAPVLYLFSVL</sequence>
<dbReference type="PROSITE" id="PS01315">
    <property type="entry name" value="CDS"/>
    <property type="match status" value="1"/>
</dbReference>
<feature type="transmembrane region" description="Helical" evidence="19">
    <location>
        <begin position="12"/>
        <end position="40"/>
    </location>
</feature>
<evidence type="ECO:0000256" key="5">
    <source>
        <dbReference type="ARBA" id="ARBA00010185"/>
    </source>
</evidence>
<keyword evidence="13 19" id="KW-1133">Transmembrane helix</keyword>
<feature type="transmembrane region" description="Helical" evidence="19">
    <location>
        <begin position="198"/>
        <end position="219"/>
    </location>
</feature>
<dbReference type="Proteomes" id="UP000070383">
    <property type="component" value="Unassembled WGS sequence"/>
</dbReference>
<dbReference type="GO" id="GO:0004605">
    <property type="term" value="F:phosphatidate cytidylyltransferase activity"/>
    <property type="evidence" value="ECO:0007669"/>
    <property type="project" value="UniProtKB-EC"/>
</dbReference>
<comment type="pathway">
    <text evidence="4">Lipid metabolism.</text>
</comment>
<evidence type="ECO:0000313" key="21">
    <source>
        <dbReference type="Proteomes" id="UP000070383"/>
    </source>
</evidence>
<comment type="subcellular location">
    <subcellularLocation>
        <location evidence="2">Cell membrane</location>
        <topology evidence="2">Multi-pass membrane protein</topology>
    </subcellularLocation>
</comment>
<dbReference type="PATRIC" id="fig|33036.3.peg.1823"/>
<dbReference type="STRING" id="33036.HMPREF3200_01845"/>
<dbReference type="InterPro" id="IPR000374">
    <property type="entry name" value="PC_trans"/>
</dbReference>
<evidence type="ECO:0000256" key="1">
    <source>
        <dbReference type="ARBA" id="ARBA00001698"/>
    </source>
</evidence>
<organism evidence="20 21">
    <name type="scientific">Anaerococcus tetradius</name>
    <dbReference type="NCBI Taxonomy" id="33036"/>
    <lineage>
        <taxon>Bacteria</taxon>
        <taxon>Bacillati</taxon>
        <taxon>Bacillota</taxon>
        <taxon>Tissierellia</taxon>
        <taxon>Tissierellales</taxon>
        <taxon>Peptoniphilaceae</taxon>
        <taxon>Anaerococcus</taxon>
    </lineage>
</organism>
<evidence type="ECO:0000256" key="14">
    <source>
        <dbReference type="ARBA" id="ARBA00023098"/>
    </source>
</evidence>
<keyword evidence="15 19" id="KW-0472">Membrane</keyword>
<evidence type="ECO:0000256" key="2">
    <source>
        <dbReference type="ARBA" id="ARBA00004651"/>
    </source>
</evidence>
<dbReference type="PANTHER" id="PTHR46382">
    <property type="entry name" value="PHOSPHATIDATE CYTIDYLYLTRANSFERASE"/>
    <property type="match status" value="1"/>
</dbReference>
<comment type="pathway">
    <text evidence="3 18">Phospholipid metabolism; CDP-diacylglycerol biosynthesis; CDP-diacylglycerol from sn-glycerol 3-phosphate: step 3/3.</text>
</comment>
<keyword evidence="12 18" id="KW-0548">Nucleotidyltransferase</keyword>
<dbReference type="Pfam" id="PF01148">
    <property type="entry name" value="CTP_transf_1"/>
    <property type="match status" value="1"/>
</dbReference>
<gene>
    <name evidence="20" type="ORF">HMPREF3200_01845</name>
</gene>
<feature type="transmembrane region" description="Helical" evidence="19">
    <location>
        <begin position="52"/>
        <end position="71"/>
    </location>
</feature>
<keyword evidence="14" id="KW-0443">Lipid metabolism</keyword>
<keyword evidence="16" id="KW-0594">Phospholipid biosynthesis</keyword>
<evidence type="ECO:0000256" key="7">
    <source>
        <dbReference type="ARBA" id="ARBA00019373"/>
    </source>
</evidence>
<keyword evidence="10 18" id="KW-0808">Transferase</keyword>
<keyword evidence="21" id="KW-1185">Reference proteome</keyword>
<dbReference type="GO" id="GO:0016024">
    <property type="term" value="P:CDP-diacylglycerol biosynthetic process"/>
    <property type="evidence" value="ECO:0007669"/>
    <property type="project" value="UniProtKB-UniPathway"/>
</dbReference>
<dbReference type="UniPathway" id="UPA00557">
    <property type="reaction ID" value="UER00614"/>
</dbReference>
<evidence type="ECO:0000256" key="6">
    <source>
        <dbReference type="ARBA" id="ARBA00012487"/>
    </source>
</evidence>
<comment type="similarity">
    <text evidence="5 18">Belongs to the CDS family.</text>
</comment>
<reference evidence="21" key="1">
    <citation type="submission" date="2016-01" db="EMBL/GenBank/DDBJ databases">
        <authorList>
            <person name="Mitreva M."/>
            <person name="Pepin K.H."/>
            <person name="Mihindukulasuriya K.A."/>
            <person name="Fulton R."/>
            <person name="Fronick C."/>
            <person name="O'Laughlin M."/>
            <person name="Miner T."/>
            <person name="Herter B."/>
            <person name="Rosa B.A."/>
            <person name="Cordes M."/>
            <person name="Tomlinson C."/>
            <person name="Wollam A."/>
            <person name="Palsikar V.B."/>
            <person name="Mardis E.R."/>
            <person name="Wilson R.K."/>
        </authorList>
    </citation>
    <scope>NUCLEOTIDE SEQUENCE [LARGE SCALE GENOMIC DNA]</scope>
    <source>
        <strain evidence="21">MJR8151</strain>
    </source>
</reference>
<evidence type="ECO:0000256" key="15">
    <source>
        <dbReference type="ARBA" id="ARBA00023136"/>
    </source>
</evidence>
<keyword evidence="8" id="KW-1003">Cell membrane</keyword>
<dbReference type="RefSeq" id="WP_060929908.1">
    <property type="nucleotide sequence ID" value="NZ_CAMPUE010000008.1"/>
</dbReference>
<comment type="caution">
    <text evidence="20">The sequence shown here is derived from an EMBL/GenBank/DDBJ whole genome shotgun (WGS) entry which is preliminary data.</text>
</comment>
<accession>A0A133KA73</accession>
<dbReference type="OrthoDB" id="9799199at2"/>
<name>A0A133KA73_9FIRM</name>
<dbReference type="EC" id="2.7.7.41" evidence="6 18"/>
<protein>
    <recommendedName>
        <fullName evidence="7 18">Phosphatidate cytidylyltransferase</fullName>
        <ecNumber evidence="6 18">2.7.7.41</ecNumber>
    </recommendedName>
</protein>
<feature type="transmembrane region" description="Helical" evidence="19">
    <location>
        <begin position="128"/>
        <end position="147"/>
    </location>
</feature>
<feature type="transmembrane region" description="Helical" evidence="19">
    <location>
        <begin position="102"/>
        <end position="122"/>
    </location>
</feature>
<evidence type="ECO:0000256" key="12">
    <source>
        <dbReference type="ARBA" id="ARBA00022695"/>
    </source>
</evidence>
<evidence type="ECO:0000313" key="20">
    <source>
        <dbReference type="EMBL" id="KWZ76441.1"/>
    </source>
</evidence>
<dbReference type="PANTHER" id="PTHR46382:SF1">
    <property type="entry name" value="PHOSPHATIDATE CYTIDYLYLTRANSFERASE"/>
    <property type="match status" value="1"/>
</dbReference>
<evidence type="ECO:0000256" key="13">
    <source>
        <dbReference type="ARBA" id="ARBA00022989"/>
    </source>
</evidence>